<reference evidence="1" key="1">
    <citation type="submission" date="2022-10" db="EMBL/GenBank/DDBJ databases">
        <authorList>
            <person name="Yu W.X."/>
        </authorList>
    </citation>
    <scope>NUCLEOTIDE SEQUENCE</scope>
    <source>
        <strain evidence="1">AAT</strain>
    </source>
</reference>
<dbReference type="EMBL" id="JAPDPJ010000102">
    <property type="protein sequence ID" value="MCW3789352.1"/>
    <property type="molecule type" value="Genomic_DNA"/>
</dbReference>
<gene>
    <name evidence="1" type="ORF">OM075_23015</name>
</gene>
<name>A0AAE3M9B7_9BACT</name>
<dbReference type="AlphaFoldDB" id="A0AAE3M9B7"/>
<dbReference type="RefSeq" id="WP_301192907.1">
    <property type="nucleotide sequence ID" value="NZ_JAPDPJ010000102.1"/>
</dbReference>
<organism evidence="1 2">
    <name type="scientific">Plebeiibacterium sediminum</name>
    <dbReference type="NCBI Taxonomy" id="2992112"/>
    <lineage>
        <taxon>Bacteria</taxon>
        <taxon>Pseudomonadati</taxon>
        <taxon>Bacteroidota</taxon>
        <taxon>Bacteroidia</taxon>
        <taxon>Marinilabiliales</taxon>
        <taxon>Marinilabiliaceae</taxon>
        <taxon>Plebeiibacterium</taxon>
    </lineage>
</organism>
<dbReference type="Proteomes" id="UP001209229">
    <property type="component" value="Unassembled WGS sequence"/>
</dbReference>
<keyword evidence="2" id="KW-1185">Reference proteome</keyword>
<proteinExistence type="predicted"/>
<protein>
    <submittedName>
        <fullName evidence="1">Uncharacterized protein</fullName>
    </submittedName>
</protein>
<evidence type="ECO:0000313" key="2">
    <source>
        <dbReference type="Proteomes" id="UP001209229"/>
    </source>
</evidence>
<accession>A0AAE3M9B7</accession>
<sequence length="162" mass="19672">MDKNRFNLGLVCYDLVRKGRFEKHDFNGFYVKTASSKQGSQLHAYMKFDFSDKYMVYKAVAELFGKYVKYEKYQRLTSMRVDRFSSKAKYYGDYRDFEKNTKSLVFIEFITRARFILYYCHDHYPKVDNMWTYINNLLQDDRLIKAKEKILVKANNSNKYYQ</sequence>
<evidence type="ECO:0000313" key="1">
    <source>
        <dbReference type="EMBL" id="MCW3789352.1"/>
    </source>
</evidence>
<comment type="caution">
    <text evidence="1">The sequence shown here is derived from an EMBL/GenBank/DDBJ whole genome shotgun (WGS) entry which is preliminary data.</text>
</comment>